<feature type="signal peptide" evidence="1">
    <location>
        <begin position="1"/>
        <end position="21"/>
    </location>
</feature>
<dbReference type="RefSeq" id="WP_088418823.1">
    <property type="nucleotide sequence ID" value="NZ_RWGX02000013.1"/>
</dbReference>
<accession>A0AA94EXZ3</accession>
<dbReference type="AlphaFoldDB" id="A0AA94EXZ3"/>
<dbReference type="EMBL" id="RWGX01000006">
    <property type="protein sequence ID" value="RVU86970.1"/>
    <property type="molecule type" value="Genomic_DNA"/>
</dbReference>
<name>A0AA94EXZ3_9FLAO</name>
<evidence type="ECO:0000313" key="2">
    <source>
        <dbReference type="EMBL" id="RVU86970.1"/>
    </source>
</evidence>
<sequence>MKLKNFILHLAFLLLCNNLVAQEYKNAKELLEEVSKNYNKKAKFSFFTNMAIYKNYNDKTPKEKYDGVVIKSDDGVYCKIKGIELLSFNDCSLKISNDEKMILYSDGSQQDSMVPSDVTLAVFLKDFKWSLKSTSTQYICEFLPKSITQIMCSKVIFYINKNDLNIAKQITYLTQRVDESNPKKPVKITPMIMVTYKKRGSVGNSDQLLTNKKNYIIKNGNNVILTKRYSKFQLIKS</sequence>
<reference evidence="2" key="1">
    <citation type="submission" date="2018-12" db="EMBL/GenBank/DDBJ databases">
        <title>Draft genome sequence of Flaovobacterium columnare BGFS27 isolated from channel catfish in Alabama.</title>
        <authorList>
            <person name="Cai W."/>
            <person name="Arias C."/>
        </authorList>
    </citation>
    <scope>NUCLEOTIDE SEQUENCE [LARGE SCALE GENOMIC DNA]</scope>
    <source>
        <strain evidence="2">BGFS27</strain>
    </source>
</reference>
<organism evidence="2">
    <name type="scientific">Flavobacterium columnare</name>
    <dbReference type="NCBI Taxonomy" id="996"/>
    <lineage>
        <taxon>Bacteria</taxon>
        <taxon>Pseudomonadati</taxon>
        <taxon>Bacteroidota</taxon>
        <taxon>Flavobacteriia</taxon>
        <taxon>Flavobacteriales</taxon>
        <taxon>Flavobacteriaceae</taxon>
        <taxon>Flavobacterium</taxon>
    </lineage>
</organism>
<gene>
    <name evidence="2" type="ORF">EJB19_15670</name>
</gene>
<proteinExistence type="predicted"/>
<evidence type="ECO:0008006" key="3">
    <source>
        <dbReference type="Google" id="ProtNLM"/>
    </source>
</evidence>
<evidence type="ECO:0000256" key="1">
    <source>
        <dbReference type="SAM" id="SignalP"/>
    </source>
</evidence>
<comment type="caution">
    <text evidence="2">The sequence shown here is derived from an EMBL/GenBank/DDBJ whole genome shotgun (WGS) entry which is preliminary data.</text>
</comment>
<feature type="chain" id="PRO_5043279240" description="Outer membrane lipoprotein carrier protein LolA" evidence="1">
    <location>
        <begin position="22"/>
        <end position="237"/>
    </location>
</feature>
<keyword evidence="1" id="KW-0732">Signal</keyword>
<protein>
    <recommendedName>
        <fullName evidence="3">Outer membrane lipoprotein carrier protein LolA</fullName>
    </recommendedName>
</protein>